<feature type="compositionally biased region" description="Low complexity" evidence="6">
    <location>
        <begin position="474"/>
        <end position="484"/>
    </location>
</feature>
<evidence type="ECO:0000256" key="3">
    <source>
        <dbReference type="ARBA" id="ARBA00022692"/>
    </source>
</evidence>
<dbReference type="PANTHER" id="PTHR30569">
    <property type="entry name" value="CYTOSINE TRANSPORTER CODB"/>
    <property type="match status" value="1"/>
</dbReference>
<dbReference type="PANTHER" id="PTHR30569:SF0">
    <property type="entry name" value="CYTOSINE PERMEASE"/>
    <property type="match status" value="1"/>
</dbReference>
<evidence type="ECO:0000313" key="8">
    <source>
        <dbReference type="EMBL" id="CAA9353674.1"/>
    </source>
</evidence>
<dbReference type="EMBL" id="CADCUH010000143">
    <property type="protein sequence ID" value="CAA9353674.1"/>
    <property type="molecule type" value="Genomic_DNA"/>
</dbReference>
<evidence type="ECO:0000256" key="2">
    <source>
        <dbReference type="ARBA" id="ARBA00008974"/>
    </source>
</evidence>
<dbReference type="Gene3D" id="1.10.4160.10">
    <property type="entry name" value="Hydantoin permease"/>
    <property type="match status" value="1"/>
</dbReference>
<comment type="subcellular location">
    <subcellularLocation>
        <location evidence="1">Membrane</location>
        <topology evidence="1">Multi-pass membrane protein</topology>
    </subcellularLocation>
</comment>
<reference evidence="8" key="1">
    <citation type="submission" date="2020-02" db="EMBL/GenBank/DDBJ databases">
        <authorList>
            <person name="Meier V. D."/>
        </authorList>
    </citation>
    <scope>NUCLEOTIDE SEQUENCE</scope>
    <source>
        <strain evidence="8">AVDCRST_MAG36</strain>
    </source>
</reference>
<keyword evidence="3 7" id="KW-0812">Transmembrane</keyword>
<feature type="transmembrane region" description="Helical" evidence="7">
    <location>
        <begin position="219"/>
        <end position="237"/>
    </location>
</feature>
<feature type="transmembrane region" description="Helical" evidence="7">
    <location>
        <begin position="65"/>
        <end position="84"/>
    </location>
</feature>
<proteinExistence type="inferred from homology"/>
<feature type="transmembrane region" description="Helical" evidence="7">
    <location>
        <begin position="35"/>
        <end position="59"/>
    </location>
</feature>
<feature type="transmembrane region" description="Helical" evidence="7">
    <location>
        <begin position="150"/>
        <end position="168"/>
    </location>
</feature>
<dbReference type="GO" id="GO:0005886">
    <property type="term" value="C:plasma membrane"/>
    <property type="evidence" value="ECO:0007669"/>
    <property type="project" value="TreeGrafter"/>
</dbReference>
<sequence length="494" mass="52216">MALVSTTKERVGEPDHSQTAWPLLPEERTWRTRQLFVVLLVAASATWCYIIGEYVGYYLPLVPGALAMTAGAMIGMLLVTLAVVPSSSRYGIDSVQAAVPQFGRNGWVVTVTLQYVSIIGWNALLLIFFGKSLAEFLNAVGLSGLGSSGWVVPIGTLVASAIVYAILVRGATGLERVSKVLFFFIVGVGAFLVVMLLAREGSALAEAQPAYASAKRLDYVYGIEIGLVSLLSWWPYIGSMTRQAPTPSVAVMPSMLGMGLPVPLLSIVGLAGILVLETSDPAQWLTQVGGNLLGAVALLFVIAANFGTATAGIYASTVGLKAVPGLRRVSWNVALALSLVPVVLIGVLLPNWFFDNFGTFLAYIGVFFAPMVGIQIVDYFVLRRQRISLRGIYDPEATGPYAYWGGINPAAVLAMAAGVATYLYLLNPLSYAVREPFSYVGASIPAAAVAAVVHLVLTQLVVRRAGRGGYDVPASAATSAAGGAPDRSPVRPRA</sequence>
<evidence type="ECO:0000256" key="4">
    <source>
        <dbReference type="ARBA" id="ARBA00022989"/>
    </source>
</evidence>
<feature type="region of interest" description="Disordered" evidence="6">
    <location>
        <begin position="473"/>
        <end position="494"/>
    </location>
</feature>
<dbReference type="GO" id="GO:0015209">
    <property type="term" value="F:cytosine transmembrane transporter activity"/>
    <property type="evidence" value="ECO:0007669"/>
    <property type="project" value="InterPro"/>
</dbReference>
<evidence type="ECO:0000256" key="6">
    <source>
        <dbReference type="SAM" id="MobiDB-lite"/>
    </source>
</evidence>
<feature type="transmembrane region" description="Helical" evidence="7">
    <location>
        <begin position="437"/>
        <end position="457"/>
    </location>
</feature>
<accession>A0A6J4M9V8</accession>
<feature type="transmembrane region" description="Helical" evidence="7">
    <location>
        <begin position="295"/>
        <end position="317"/>
    </location>
</feature>
<name>A0A6J4M9V8_9ACTN</name>
<feature type="transmembrane region" description="Helical" evidence="7">
    <location>
        <begin position="401"/>
        <end position="425"/>
    </location>
</feature>
<dbReference type="Pfam" id="PF02133">
    <property type="entry name" value="Transp_cyt_pur"/>
    <property type="match status" value="1"/>
</dbReference>
<evidence type="ECO:0000256" key="7">
    <source>
        <dbReference type="SAM" id="Phobius"/>
    </source>
</evidence>
<dbReference type="InterPro" id="IPR001248">
    <property type="entry name" value="Pur-cyt_permease"/>
</dbReference>
<feature type="transmembrane region" description="Helical" evidence="7">
    <location>
        <begin position="180"/>
        <end position="199"/>
    </location>
</feature>
<comment type="similarity">
    <text evidence="2">Belongs to the purine-cytosine permease (2.A.39) family.</text>
</comment>
<keyword evidence="5 7" id="KW-0472">Membrane</keyword>
<evidence type="ECO:0000256" key="5">
    <source>
        <dbReference type="ARBA" id="ARBA00023136"/>
    </source>
</evidence>
<protein>
    <recommendedName>
        <fullName evidence="9">Cytosine/purine/uracil/thiamine/allantoin permease family protein</fullName>
    </recommendedName>
</protein>
<keyword evidence="4 7" id="KW-1133">Transmembrane helix</keyword>
<evidence type="ECO:0008006" key="9">
    <source>
        <dbReference type="Google" id="ProtNLM"/>
    </source>
</evidence>
<dbReference type="AlphaFoldDB" id="A0A6J4M9V8"/>
<feature type="transmembrane region" description="Helical" evidence="7">
    <location>
        <begin position="329"/>
        <end position="354"/>
    </location>
</feature>
<gene>
    <name evidence="8" type="ORF">AVDCRST_MAG36-2155</name>
</gene>
<dbReference type="InterPro" id="IPR030191">
    <property type="entry name" value="CodB"/>
</dbReference>
<feature type="transmembrane region" description="Helical" evidence="7">
    <location>
        <begin position="105"/>
        <end position="130"/>
    </location>
</feature>
<feature type="transmembrane region" description="Helical" evidence="7">
    <location>
        <begin position="360"/>
        <end position="381"/>
    </location>
</feature>
<organism evidence="8">
    <name type="scientific">uncultured Nocardioidaceae bacterium</name>
    <dbReference type="NCBI Taxonomy" id="253824"/>
    <lineage>
        <taxon>Bacteria</taxon>
        <taxon>Bacillati</taxon>
        <taxon>Actinomycetota</taxon>
        <taxon>Actinomycetes</taxon>
        <taxon>Propionibacteriales</taxon>
        <taxon>Nocardioidaceae</taxon>
        <taxon>environmental samples</taxon>
    </lineage>
</organism>
<feature type="transmembrane region" description="Helical" evidence="7">
    <location>
        <begin position="249"/>
        <end position="275"/>
    </location>
</feature>
<evidence type="ECO:0000256" key="1">
    <source>
        <dbReference type="ARBA" id="ARBA00004141"/>
    </source>
</evidence>